<feature type="compositionally biased region" description="Basic and acidic residues" evidence="1">
    <location>
        <begin position="86"/>
        <end position="98"/>
    </location>
</feature>
<dbReference type="Proteomes" id="UP001367676">
    <property type="component" value="Unassembled WGS sequence"/>
</dbReference>
<organism evidence="2 3">
    <name type="scientific">Parthenolecanium corni</name>
    <dbReference type="NCBI Taxonomy" id="536013"/>
    <lineage>
        <taxon>Eukaryota</taxon>
        <taxon>Metazoa</taxon>
        <taxon>Ecdysozoa</taxon>
        <taxon>Arthropoda</taxon>
        <taxon>Hexapoda</taxon>
        <taxon>Insecta</taxon>
        <taxon>Pterygota</taxon>
        <taxon>Neoptera</taxon>
        <taxon>Paraneoptera</taxon>
        <taxon>Hemiptera</taxon>
        <taxon>Sternorrhyncha</taxon>
        <taxon>Coccoidea</taxon>
        <taxon>Coccidae</taxon>
        <taxon>Parthenolecanium</taxon>
    </lineage>
</organism>
<accession>A0AAN9TLB8</accession>
<proteinExistence type="predicted"/>
<feature type="region of interest" description="Disordered" evidence="1">
    <location>
        <begin position="66"/>
        <end position="98"/>
    </location>
</feature>
<keyword evidence="3" id="KW-1185">Reference proteome</keyword>
<dbReference type="AlphaFoldDB" id="A0AAN9TLB8"/>
<protein>
    <submittedName>
        <fullName evidence="2">Uncharacterized protein</fullName>
    </submittedName>
</protein>
<evidence type="ECO:0000256" key="1">
    <source>
        <dbReference type="SAM" id="MobiDB-lite"/>
    </source>
</evidence>
<gene>
    <name evidence="2" type="ORF">V9T40_013152</name>
</gene>
<evidence type="ECO:0000313" key="2">
    <source>
        <dbReference type="EMBL" id="KAK7595327.1"/>
    </source>
</evidence>
<comment type="caution">
    <text evidence="2">The sequence shown here is derived from an EMBL/GenBank/DDBJ whole genome shotgun (WGS) entry which is preliminary data.</text>
</comment>
<sequence>MPRQCQSPLVARASALQNTKEPALRVNCGCLFGVAFVRLRLCVSAKSVRLPKQQFALAVGRMHAAAGDAGQDGGGRVAEGGSKNGVRVDEHECYKSRG</sequence>
<evidence type="ECO:0000313" key="3">
    <source>
        <dbReference type="Proteomes" id="UP001367676"/>
    </source>
</evidence>
<reference evidence="2 3" key="1">
    <citation type="submission" date="2024-03" db="EMBL/GenBank/DDBJ databases">
        <title>Adaptation during the transition from Ophiocordyceps entomopathogen to insect associate is accompanied by gene loss and intensified selection.</title>
        <authorList>
            <person name="Ward C.M."/>
            <person name="Onetto C.A."/>
            <person name="Borneman A.R."/>
        </authorList>
    </citation>
    <scope>NUCLEOTIDE SEQUENCE [LARGE SCALE GENOMIC DNA]</scope>
    <source>
        <strain evidence="2">AWRI1</strain>
        <tissue evidence="2">Single Adult Female</tissue>
    </source>
</reference>
<name>A0AAN9TLB8_9HEMI</name>
<dbReference type="EMBL" id="JBBCAQ010000018">
    <property type="protein sequence ID" value="KAK7595327.1"/>
    <property type="molecule type" value="Genomic_DNA"/>
</dbReference>